<evidence type="ECO:0000313" key="2">
    <source>
        <dbReference type="Proteomes" id="UP000789920"/>
    </source>
</evidence>
<gene>
    <name evidence="1" type="ORF">RPERSI_LOCUS45</name>
</gene>
<evidence type="ECO:0000313" key="1">
    <source>
        <dbReference type="EMBL" id="CAG8458314.1"/>
    </source>
</evidence>
<sequence>MSSKKLPPKNDPERTATEQGALKTAEKATQVAEALKEGKLPTTEQILTTIESIQDTDIIHESGRRMSSLGKKVLADTEKFLDSTKNLFAEKNAGDELQNTIYYGNKAAREMSDTTTMIPEDLKQRADEHIAASEPSVKELWRKTLLLLISNPEFRKLLNDINCIIQEALLATVHDQEGDVEMQTGEEKSPGEFTQDVAQQTRESVYHMAKAGADIITPKVKEFGEGKKSLQEAAGEGMKSLATAAKSRVAGYNLSPEKRDKIVTRFKNLMIETQKCTEYQEALTDLVDVMSRLFEYTQEAVTHVTETTESASQSSSLKIAQQNAKDLIENFANHKSLDDLICALKNLGAQIKHDEELHTYLKELQNFVLPSLRDPEFIQRTDFNEHGSRLIENGRRILLENYEEITLKIADEAAAFNECLQEDRTTLRWTSDLECLVKDIFLDEKGNPTIKFELIKDFGKILSMVTEKLKFIPLPRLENSDDMYDYCFDNVVIHVPDIVPKHIHMSLTSDINLDREPNNVVQNTAFFEISKLRADARNIAFYYWKKGGLITMRDVGLVDFAIPTDGLQYHMKICLELPSENTQFAQFHILEADTNITELKIRLHDTKHDFLYMLLTPLVEKHLKRQVENAITEYMKKAITFIQETICRVQAQVGEMQQATTAARQIASPVDEEKLKAREAWKSEAFSPEEHALKSSVVLEESQEFGTEKSIAVV</sequence>
<reference evidence="1" key="1">
    <citation type="submission" date="2021-06" db="EMBL/GenBank/DDBJ databases">
        <authorList>
            <person name="Kallberg Y."/>
            <person name="Tangrot J."/>
            <person name="Rosling A."/>
        </authorList>
    </citation>
    <scope>NUCLEOTIDE SEQUENCE</scope>
    <source>
        <strain evidence="1">MA461A</strain>
    </source>
</reference>
<name>A0ACA9K834_9GLOM</name>
<organism evidence="1 2">
    <name type="scientific">Racocetra persica</name>
    <dbReference type="NCBI Taxonomy" id="160502"/>
    <lineage>
        <taxon>Eukaryota</taxon>
        <taxon>Fungi</taxon>
        <taxon>Fungi incertae sedis</taxon>
        <taxon>Mucoromycota</taxon>
        <taxon>Glomeromycotina</taxon>
        <taxon>Glomeromycetes</taxon>
        <taxon>Diversisporales</taxon>
        <taxon>Gigasporaceae</taxon>
        <taxon>Racocetra</taxon>
    </lineage>
</organism>
<comment type="caution">
    <text evidence="1">The sequence shown here is derived from an EMBL/GenBank/DDBJ whole genome shotgun (WGS) entry which is preliminary data.</text>
</comment>
<keyword evidence="2" id="KW-1185">Reference proteome</keyword>
<dbReference type="Proteomes" id="UP000789920">
    <property type="component" value="Unassembled WGS sequence"/>
</dbReference>
<dbReference type="EMBL" id="CAJVQC010000032">
    <property type="protein sequence ID" value="CAG8458314.1"/>
    <property type="molecule type" value="Genomic_DNA"/>
</dbReference>
<accession>A0ACA9K834</accession>
<proteinExistence type="predicted"/>
<protein>
    <submittedName>
        <fullName evidence="1">18858_t:CDS:1</fullName>
    </submittedName>
</protein>